<feature type="compositionally biased region" description="Basic and acidic residues" evidence="21">
    <location>
        <begin position="66"/>
        <end position="75"/>
    </location>
</feature>
<dbReference type="CDD" id="cd06431">
    <property type="entry name" value="GT8_LARGE_C"/>
    <property type="match status" value="1"/>
</dbReference>
<keyword evidence="4" id="KW-0328">Glycosyltransferase</keyword>
<evidence type="ECO:0000256" key="12">
    <source>
        <dbReference type="ARBA" id="ARBA00023180"/>
    </source>
</evidence>
<keyword evidence="14" id="KW-0511">Multifunctional enzyme</keyword>
<dbReference type="PANTHER" id="PTHR12270">
    <property type="entry name" value="GLYCOSYLTRANSFERASE-RELATED"/>
    <property type="match status" value="1"/>
</dbReference>
<organism evidence="22 23">
    <name type="scientific">Gasterosteus aculeatus aculeatus</name>
    <name type="common">three-spined stickleback</name>
    <dbReference type="NCBI Taxonomy" id="481459"/>
    <lineage>
        <taxon>Eukaryota</taxon>
        <taxon>Metazoa</taxon>
        <taxon>Chordata</taxon>
        <taxon>Craniata</taxon>
        <taxon>Vertebrata</taxon>
        <taxon>Euteleostomi</taxon>
        <taxon>Actinopterygii</taxon>
        <taxon>Neopterygii</taxon>
        <taxon>Teleostei</taxon>
        <taxon>Neoteleostei</taxon>
        <taxon>Acanthomorphata</taxon>
        <taxon>Eupercaria</taxon>
        <taxon>Perciformes</taxon>
        <taxon>Cottioidei</taxon>
        <taxon>Gasterosteales</taxon>
        <taxon>Gasterosteidae</taxon>
        <taxon>Gasterosteus</taxon>
    </lineage>
</organism>
<dbReference type="SUPFAM" id="SSF53448">
    <property type="entry name" value="Nucleotide-diphospho-sugar transferases"/>
    <property type="match status" value="1"/>
</dbReference>
<name>A0AAQ4S2N6_GASAC</name>
<proteinExistence type="inferred from homology"/>
<dbReference type="GO" id="GO:0042285">
    <property type="term" value="F:xylosyltransferase activity"/>
    <property type="evidence" value="ECO:0007669"/>
    <property type="project" value="TreeGrafter"/>
</dbReference>
<keyword evidence="23" id="KW-1185">Reference proteome</keyword>
<evidence type="ECO:0000256" key="3">
    <source>
        <dbReference type="ARBA" id="ARBA00004922"/>
    </source>
</evidence>
<comment type="similarity">
    <text evidence="16">In the C-terminal section; belongs to the glycosyltransferase 49 family.</text>
</comment>
<accession>A0AAQ4S2N6</accession>
<dbReference type="Pfam" id="PF01501">
    <property type="entry name" value="Glyco_transf_8"/>
    <property type="match status" value="1"/>
</dbReference>
<keyword evidence="8" id="KW-0735">Signal-anchor</keyword>
<evidence type="ECO:0000256" key="20">
    <source>
        <dbReference type="ARBA" id="ARBA00049472"/>
    </source>
</evidence>
<dbReference type="InterPro" id="IPR029044">
    <property type="entry name" value="Nucleotide-diphossugar_trans"/>
</dbReference>
<comment type="pathway">
    <text evidence="3">Protein modification; protein glycosylation.</text>
</comment>
<evidence type="ECO:0000256" key="15">
    <source>
        <dbReference type="ARBA" id="ARBA00038461"/>
    </source>
</evidence>
<dbReference type="GO" id="GO:0046872">
    <property type="term" value="F:metal ion binding"/>
    <property type="evidence" value="ECO:0007669"/>
    <property type="project" value="UniProtKB-KW"/>
</dbReference>
<dbReference type="FunFam" id="3.90.550.10:FF:000016">
    <property type="entry name" value="LARGE xylosyl- and glucuronyltransferase 2"/>
    <property type="match status" value="1"/>
</dbReference>
<evidence type="ECO:0000256" key="6">
    <source>
        <dbReference type="ARBA" id="ARBA00022692"/>
    </source>
</evidence>
<comment type="similarity">
    <text evidence="15">In the N-terminal section; belongs to the glycosyltransferase 8 family.</text>
</comment>
<evidence type="ECO:0000256" key="9">
    <source>
        <dbReference type="ARBA" id="ARBA00022989"/>
    </source>
</evidence>
<feature type="region of interest" description="Disordered" evidence="21">
    <location>
        <begin position="28"/>
        <end position="78"/>
    </location>
</feature>
<keyword evidence="12" id="KW-0325">Glycoprotein</keyword>
<dbReference type="PANTHER" id="PTHR12270:SF23">
    <property type="entry name" value="XYLOSYL- AND GLUCURONYLTRANSFERASE LARGE2"/>
    <property type="match status" value="1"/>
</dbReference>
<keyword evidence="11" id="KW-0472">Membrane</keyword>
<protein>
    <recommendedName>
        <fullName evidence="24">LARGE xylosyl- and glucuronyltransferase 2</fullName>
    </recommendedName>
</protein>
<comment type="catalytic activity">
    <reaction evidence="20">
        <text>3-O-[beta-D-GlcA-(1-&gt;3)-beta-D-Xyl-(1-&gt;4)-Rib-ol-P-Rib-ol-P-3-beta-D-GalNAc-(1-&gt;3)-beta-D-GlcNAc-(1-&gt;4)-(O-6-P-alpha-D-Man)]-Thr-[protein] + UDP-alpha-D-xylose = 3-O-[alpha-D-Xyl-(1-&gt;3)-beta-D-GlcA-(1-&gt;4)-beta-D-Xyl-(1-&gt;4)-Rib-ol-P-Rib-ol-P-3-beta-D-GalNAc-(1-&gt;3)-beta-D-GlcNAc-(1-&gt;4)-(O-6-P-alpha-D-Man)]-Thr-[protein] + UDP + H(+)</text>
        <dbReference type="Rhea" id="RHEA:57336"/>
        <dbReference type="Rhea" id="RHEA-COMP:17482"/>
        <dbReference type="Rhea" id="RHEA-COMP:17483"/>
        <dbReference type="ChEBI" id="CHEBI:15378"/>
        <dbReference type="ChEBI" id="CHEBI:57632"/>
        <dbReference type="ChEBI" id="CHEBI:58223"/>
        <dbReference type="ChEBI" id="CHEBI:177336"/>
        <dbReference type="ChEBI" id="CHEBI:177352"/>
    </reaction>
    <physiologicalReaction direction="left-to-right" evidence="20">
        <dbReference type="Rhea" id="RHEA:57337"/>
    </physiologicalReaction>
</comment>
<sequence length="614" mass="71211">HSGKYLCAAFREPASRVREVEEENRRIRLQLSQSQGPANQPADGNYGNQQWGASADTGPEDGDNTAEERNNHTECPRSPSVQKCELIHVACVCAGHNASRDVVTLVKSVLFHRRNPLHFHFITDTVAHRILRTLFQSWMVPSVQVSFYDADELKSEVSWIPNKHYSGIYGLMKLTLTKALPADLSKVIVLDTDITFATDIAELWGIFRKFTGEISQVIGLVENQSDWYLGNLWKNHKPWPALGRGFNTGVILLYLERLRRIGWEQMWRLTAERELMSMLSTSLADQDIFNAFIKQNPVLVHQLPCFWNVQLSDHTRSEQCYTEVSDLKVIHWNSPKKLRVKNKHVEFFRNLYLTFLEYDGNLLRRELFGCPSQANPESVRLQAALEELDEDDQCYDFRRERLTVHRVHLYFLQYEYTAAEDGTDVTLVAQLSMDRRTVVQLDMTHTKKALVVPAFETLRYRLSFPKSKAELLSMLDMGTLYTFRYHVWPKGHAPTDYAKWRTATTPYRVEWEADFEPYVVVRRDCPEYDQRFVGFGWNKVSHVLELDAQEFELTVLPNAFMVHMPHAPSFDISKFRSSFGYRNCLNTLKDEFHQDLSRKYGSAALKYLTAQRTA</sequence>
<keyword evidence="7" id="KW-0479">Metal-binding</keyword>
<evidence type="ECO:0000256" key="14">
    <source>
        <dbReference type="ARBA" id="ARBA00023268"/>
    </source>
</evidence>
<dbReference type="InterPro" id="IPR002495">
    <property type="entry name" value="Glyco_trans_8"/>
</dbReference>
<keyword evidence="9" id="KW-1133">Transmembrane helix</keyword>
<keyword evidence="5" id="KW-0808">Transferase</keyword>
<dbReference type="GeneTree" id="ENSGT00940000158758"/>
<keyword evidence="10" id="KW-0333">Golgi apparatus</keyword>
<comment type="function">
    <text evidence="17">Bifunctional glycosyltransferase with both alpha-1,3-xylosyltransferase and beta-1,3-glucuronyltransferase activities involved in the maturation of alpha-dystroglycan (DAG1) by glycosylation leading to DAG1 binding to laminin G-like domain-containing extracellular proteins with high affinity and in a phosphorylated-O-mannosyl trisaccharide dependent manner. Elongates the glucuronyl-beta-1,4-xylose-beta disaccharide primer structure by adding repeating units [-3-Xylose-alpha-1,3-GlcA-beta-1-] to produce a heteropolysaccharide. Supports the maturation of DAG1 more effectively than LARGE1. In addition, can modify both heparan sulfate (HS)- and chondroitin/dermatan sulfate (CS/DS)-proteoglycans (PGs), namely GPC4, with a glycosaminoglycan (GAG)-like polysaccharide composed of xylose and glucuronic acid to confer laminin binding.</text>
</comment>
<evidence type="ECO:0000256" key="1">
    <source>
        <dbReference type="ARBA" id="ARBA00001936"/>
    </source>
</evidence>
<dbReference type="Pfam" id="PF13896">
    <property type="entry name" value="Glyco_transf_49"/>
    <property type="match status" value="1"/>
</dbReference>
<evidence type="ECO:0000256" key="21">
    <source>
        <dbReference type="SAM" id="MobiDB-lite"/>
    </source>
</evidence>
<dbReference type="InterPro" id="IPR051292">
    <property type="entry name" value="Xyl/GlcA_transferase"/>
</dbReference>
<evidence type="ECO:0000256" key="8">
    <source>
        <dbReference type="ARBA" id="ARBA00022968"/>
    </source>
</evidence>
<evidence type="ECO:0000256" key="19">
    <source>
        <dbReference type="ARBA" id="ARBA00049259"/>
    </source>
</evidence>
<reference evidence="22" key="3">
    <citation type="submission" date="2025-09" db="UniProtKB">
        <authorList>
            <consortium name="Ensembl"/>
        </authorList>
    </citation>
    <scope>IDENTIFICATION</scope>
</reference>
<reference evidence="22" key="2">
    <citation type="submission" date="2025-08" db="UniProtKB">
        <authorList>
            <consortium name="Ensembl"/>
        </authorList>
    </citation>
    <scope>IDENTIFICATION</scope>
</reference>
<evidence type="ECO:0000313" key="23">
    <source>
        <dbReference type="Proteomes" id="UP000007635"/>
    </source>
</evidence>
<comment type="cofactor">
    <cofactor evidence="1">
        <name>Mn(2+)</name>
        <dbReference type="ChEBI" id="CHEBI:29035"/>
    </cofactor>
</comment>
<comment type="catalytic activity">
    <reaction evidence="19">
        <text>3-O-{(1-&gt;[3)-alpha-D-Xyl-(1-&gt;3)-beta-D-GlcA-(1-&gt;](n)-4)-beta-D-Xyl-(1-&gt;4)-Rib-ol-P-Rib-ol-P-3-beta-D-GalNAc-(1-&gt;3)-beta-D-GlcNAc-(1-&gt;4)-O-6-P-alpha-D-Man}-L-Thr-[protein] + UDP-alpha-D-glucuronate = 3-O-{beta-D-GlcA-(1-&gt;[3)-alpha-D-Xyl-(1-&gt;3)-beta-D-GlcA-(1-&gt;](n)-4)-beta-D-Xyl-(1-&gt;4)-Rib-ol-P-Rib-ol-P-3-beta-D-GalNAc-(1-&gt;3)-beta-D-GlcNAc-(1-&gt;4)-O-6-P-alpha-D-Man}-L-Thr-[protein] + UDP + H(+)</text>
        <dbReference type="Rhea" id="RHEA:67924"/>
        <dbReference type="Rhea" id="RHEA-COMP:17484"/>
        <dbReference type="Rhea" id="RHEA-COMP:17486"/>
        <dbReference type="ChEBI" id="CHEBI:15378"/>
        <dbReference type="ChEBI" id="CHEBI:58052"/>
        <dbReference type="ChEBI" id="CHEBI:58223"/>
        <dbReference type="ChEBI" id="CHEBI:177354"/>
        <dbReference type="ChEBI" id="CHEBI:177355"/>
    </reaction>
    <physiologicalReaction direction="left-to-right" evidence="19">
        <dbReference type="Rhea" id="RHEA:67925"/>
    </physiologicalReaction>
</comment>
<dbReference type="GO" id="GO:0015020">
    <property type="term" value="F:glucuronosyltransferase activity"/>
    <property type="evidence" value="ECO:0007669"/>
    <property type="project" value="TreeGrafter"/>
</dbReference>
<reference evidence="22 23" key="1">
    <citation type="journal article" date="2021" name="G3 (Bethesda)">
        <title>Improved contiguity of the threespine stickleback genome using long-read sequencing.</title>
        <authorList>
            <person name="Nath S."/>
            <person name="Shaw D.E."/>
            <person name="White M.A."/>
        </authorList>
    </citation>
    <scope>NUCLEOTIDE SEQUENCE [LARGE SCALE GENOMIC DNA]</scope>
    <source>
        <strain evidence="22 23">Lake Benthic</strain>
    </source>
</reference>
<evidence type="ECO:0000256" key="11">
    <source>
        <dbReference type="ARBA" id="ARBA00023136"/>
    </source>
</evidence>
<dbReference type="GO" id="GO:0000139">
    <property type="term" value="C:Golgi membrane"/>
    <property type="evidence" value="ECO:0007669"/>
    <property type="project" value="UniProtKB-SubCell"/>
</dbReference>
<evidence type="ECO:0000256" key="17">
    <source>
        <dbReference type="ARBA" id="ARBA00045795"/>
    </source>
</evidence>
<dbReference type="GO" id="GO:0035269">
    <property type="term" value="P:protein O-linked glycosylation via mannose"/>
    <property type="evidence" value="ECO:0007669"/>
    <property type="project" value="TreeGrafter"/>
</dbReference>
<evidence type="ECO:0000256" key="7">
    <source>
        <dbReference type="ARBA" id="ARBA00022723"/>
    </source>
</evidence>
<dbReference type="Ensembl" id="ENSGACT00000054354.1">
    <property type="protein sequence ID" value="ENSGACP00000069432.1"/>
    <property type="gene ID" value="ENSGACG00000017635.2"/>
</dbReference>
<dbReference type="Gene3D" id="3.90.550.10">
    <property type="entry name" value="Spore Coat Polysaccharide Biosynthesis Protein SpsA, Chain A"/>
    <property type="match status" value="1"/>
</dbReference>
<evidence type="ECO:0000256" key="5">
    <source>
        <dbReference type="ARBA" id="ARBA00022679"/>
    </source>
</evidence>
<comment type="subcellular location">
    <subcellularLocation>
        <location evidence="2">Golgi apparatus membrane</location>
        <topology evidence="2">Single-pass type II membrane protein</topology>
    </subcellularLocation>
</comment>
<keyword evidence="13" id="KW-0464">Manganese</keyword>
<evidence type="ECO:0000256" key="2">
    <source>
        <dbReference type="ARBA" id="ARBA00004323"/>
    </source>
</evidence>
<evidence type="ECO:0000256" key="4">
    <source>
        <dbReference type="ARBA" id="ARBA00022676"/>
    </source>
</evidence>
<dbReference type="Proteomes" id="UP000007635">
    <property type="component" value="Chromosome II"/>
</dbReference>
<evidence type="ECO:0000313" key="22">
    <source>
        <dbReference type="Ensembl" id="ENSGACP00000069432.1"/>
    </source>
</evidence>
<evidence type="ECO:0000256" key="10">
    <source>
        <dbReference type="ARBA" id="ARBA00023034"/>
    </source>
</evidence>
<evidence type="ECO:0008006" key="24">
    <source>
        <dbReference type="Google" id="ProtNLM"/>
    </source>
</evidence>
<keyword evidence="6" id="KW-0812">Transmembrane</keyword>
<dbReference type="AlphaFoldDB" id="A0AAQ4S2N6"/>
<evidence type="ECO:0000256" key="18">
    <source>
        <dbReference type="ARBA" id="ARBA00048091"/>
    </source>
</evidence>
<evidence type="ECO:0000256" key="13">
    <source>
        <dbReference type="ARBA" id="ARBA00023211"/>
    </source>
</evidence>
<evidence type="ECO:0000256" key="16">
    <source>
        <dbReference type="ARBA" id="ARBA00038468"/>
    </source>
</evidence>
<comment type="catalytic activity">
    <reaction evidence="18">
        <text>3-O-{beta-D-GlcA-(1-&gt;[3)-alpha-D-Xyl-(1-&gt;3)-beta-D-GlcA-(1-&gt;](n)-4)-beta-D-Xyl-(1-&gt;4)-Rib-ol-P-Rib-ol-P-3-beta-D-GalNAc-(1-&gt;3)-beta-D-GlcNAc-(1-&gt;4)-O-6-P-alpha-D-Man}-L-Thr-[protein] + UDP-alpha-D-xylose = 3-O-{(1-&gt;[3)-alpha-D-Xyl-(1-&gt;3)-beta-D-GlcA-(1-&gt;](n+1)-4)-beta-D-Xyl-(1-&gt;4)-Rib-ol-P-Rib-ol-P-3-beta-D-GalNAc-(1-&gt;3)-beta-D-GlcNAc-(1-&gt;4)-O-6-P-alpha-D-Man}-L-Thr-[protein] + UDP + H(+)</text>
        <dbReference type="Rhea" id="RHEA:68368"/>
        <dbReference type="Rhea" id="RHEA-COMP:17485"/>
        <dbReference type="Rhea" id="RHEA-COMP:17486"/>
        <dbReference type="ChEBI" id="CHEBI:15378"/>
        <dbReference type="ChEBI" id="CHEBI:57632"/>
        <dbReference type="ChEBI" id="CHEBI:58223"/>
        <dbReference type="ChEBI" id="CHEBI:177354"/>
        <dbReference type="ChEBI" id="CHEBI:177355"/>
    </reaction>
    <physiologicalReaction direction="left-to-right" evidence="18">
        <dbReference type="Rhea" id="RHEA:68369"/>
    </physiologicalReaction>
</comment>